<protein>
    <submittedName>
        <fullName evidence="2">Uncharacterized protein</fullName>
    </submittedName>
</protein>
<dbReference type="Proteomes" id="UP001497516">
    <property type="component" value="Chromosome 8"/>
</dbReference>
<gene>
    <name evidence="2" type="ORF">LTRI10_LOCUS46808</name>
</gene>
<feature type="region of interest" description="Disordered" evidence="1">
    <location>
        <begin position="27"/>
        <end position="110"/>
    </location>
</feature>
<evidence type="ECO:0000313" key="3">
    <source>
        <dbReference type="Proteomes" id="UP001497516"/>
    </source>
</evidence>
<dbReference type="AlphaFoldDB" id="A0AAV2G8Y4"/>
<organism evidence="2 3">
    <name type="scientific">Linum trigynum</name>
    <dbReference type="NCBI Taxonomy" id="586398"/>
    <lineage>
        <taxon>Eukaryota</taxon>
        <taxon>Viridiplantae</taxon>
        <taxon>Streptophyta</taxon>
        <taxon>Embryophyta</taxon>
        <taxon>Tracheophyta</taxon>
        <taxon>Spermatophyta</taxon>
        <taxon>Magnoliopsida</taxon>
        <taxon>eudicotyledons</taxon>
        <taxon>Gunneridae</taxon>
        <taxon>Pentapetalae</taxon>
        <taxon>rosids</taxon>
        <taxon>fabids</taxon>
        <taxon>Malpighiales</taxon>
        <taxon>Linaceae</taxon>
        <taxon>Linum</taxon>
    </lineage>
</organism>
<name>A0AAV2G8Y4_9ROSI</name>
<evidence type="ECO:0000313" key="2">
    <source>
        <dbReference type="EMBL" id="CAL1407121.1"/>
    </source>
</evidence>
<proteinExistence type="predicted"/>
<keyword evidence="3" id="KW-1185">Reference proteome</keyword>
<feature type="compositionally biased region" description="Basic residues" evidence="1">
    <location>
        <begin position="77"/>
        <end position="94"/>
    </location>
</feature>
<feature type="compositionally biased region" description="Low complexity" evidence="1">
    <location>
        <begin position="53"/>
        <end position="68"/>
    </location>
</feature>
<reference evidence="2 3" key="1">
    <citation type="submission" date="2024-04" db="EMBL/GenBank/DDBJ databases">
        <authorList>
            <person name="Fracassetti M."/>
        </authorList>
    </citation>
    <scope>NUCLEOTIDE SEQUENCE [LARGE SCALE GENOMIC DNA]</scope>
</reference>
<dbReference type="EMBL" id="OZ034821">
    <property type="protein sequence ID" value="CAL1407121.1"/>
    <property type="molecule type" value="Genomic_DNA"/>
</dbReference>
<sequence length="110" mass="12126">MLCFADEEGTITRATSENSNRIVVTTTGAGGRTRSRQSATTADGLGTEKGRPTTKNTMTNRRTTATTADELVGTEKGRRRRTRALTEKGRRRTRALTEKLGRRGLGRRRS</sequence>
<accession>A0AAV2G8Y4</accession>
<evidence type="ECO:0000256" key="1">
    <source>
        <dbReference type="SAM" id="MobiDB-lite"/>
    </source>
</evidence>